<name>A0A1G8IY19_9FLAO</name>
<evidence type="ECO:0000313" key="2">
    <source>
        <dbReference type="Proteomes" id="UP000198869"/>
    </source>
</evidence>
<dbReference type="Proteomes" id="UP000198869">
    <property type="component" value="Unassembled WGS sequence"/>
</dbReference>
<keyword evidence="2" id="KW-1185">Reference proteome</keyword>
<gene>
    <name evidence="1" type="ORF">SAMN05421846_105143</name>
</gene>
<evidence type="ECO:0000313" key="1">
    <source>
        <dbReference type="EMBL" id="SDI23702.1"/>
    </source>
</evidence>
<dbReference type="STRING" id="311334.SAMN05421846_105143"/>
<accession>A0A1G8IY19</accession>
<dbReference type="RefSeq" id="WP_089857457.1">
    <property type="nucleotide sequence ID" value="NZ_FNDW01000005.1"/>
</dbReference>
<protein>
    <submittedName>
        <fullName evidence="1">Uncharacterized protein</fullName>
    </submittedName>
</protein>
<dbReference type="EMBL" id="FNDW01000005">
    <property type="protein sequence ID" value="SDI23702.1"/>
    <property type="molecule type" value="Genomic_DNA"/>
</dbReference>
<organism evidence="1 2">
    <name type="scientific">Chryseobacterium taeanense</name>
    <dbReference type="NCBI Taxonomy" id="311334"/>
    <lineage>
        <taxon>Bacteria</taxon>
        <taxon>Pseudomonadati</taxon>
        <taxon>Bacteroidota</taxon>
        <taxon>Flavobacteriia</taxon>
        <taxon>Flavobacteriales</taxon>
        <taxon>Weeksellaceae</taxon>
        <taxon>Chryseobacterium group</taxon>
        <taxon>Chryseobacterium</taxon>
    </lineage>
</organism>
<dbReference type="AlphaFoldDB" id="A0A1G8IY19"/>
<sequence>MEDIFIYKDEYGNECTFLREKYYKHVCAVITDFFEEPLPDNEFHKHFRSLLNTLESYDDVYTITTEMPFYWSICIIENRWTNNHLIKSKTNDDYKEWADRYNRENGIVTFIIEGINEETYVFNNDEGGKSIFLRGKYYEFVCKLVSDFFKEVLKYNLINARLINNLNALYDNGKYEDIRKFIDKKPYQWAMSIIENKETAMVLDDKKLEEYNIFLDEFFKANNMTSFVVPQG</sequence>
<dbReference type="OrthoDB" id="1250843at2"/>
<proteinExistence type="predicted"/>
<reference evidence="2" key="1">
    <citation type="submission" date="2016-10" db="EMBL/GenBank/DDBJ databases">
        <authorList>
            <person name="Varghese N."/>
            <person name="Submissions S."/>
        </authorList>
    </citation>
    <scope>NUCLEOTIDE SEQUENCE [LARGE SCALE GENOMIC DNA]</scope>
    <source>
        <strain evidence="2">DSM 17071</strain>
    </source>
</reference>